<dbReference type="OrthoDB" id="9553784at2"/>
<gene>
    <name evidence="1" type="ORF">DES53_104231</name>
</gene>
<accession>A0A366HPG5</accession>
<proteinExistence type="predicted"/>
<dbReference type="AlphaFoldDB" id="A0A366HPG5"/>
<organism evidence="1 2">
    <name type="scientific">Roseimicrobium gellanilyticum</name>
    <dbReference type="NCBI Taxonomy" id="748857"/>
    <lineage>
        <taxon>Bacteria</taxon>
        <taxon>Pseudomonadati</taxon>
        <taxon>Verrucomicrobiota</taxon>
        <taxon>Verrucomicrobiia</taxon>
        <taxon>Verrucomicrobiales</taxon>
        <taxon>Verrucomicrobiaceae</taxon>
        <taxon>Roseimicrobium</taxon>
    </lineage>
</organism>
<reference evidence="1 2" key="1">
    <citation type="submission" date="2018-06" db="EMBL/GenBank/DDBJ databases">
        <title>Genomic Encyclopedia of Type Strains, Phase IV (KMG-IV): sequencing the most valuable type-strain genomes for metagenomic binning, comparative biology and taxonomic classification.</title>
        <authorList>
            <person name="Goeker M."/>
        </authorList>
    </citation>
    <scope>NUCLEOTIDE SEQUENCE [LARGE SCALE GENOMIC DNA]</scope>
    <source>
        <strain evidence="1 2">DSM 25532</strain>
    </source>
</reference>
<dbReference type="Proteomes" id="UP000253426">
    <property type="component" value="Unassembled WGS sequence"/>
</dbReference>
<evidence type="ECO:0000313" key="2">
    <source>
        <dbReference type="Proteomes" id="UP000253426"/>
    </source>
</evidence>
<comment type="caution">
    <text evidence="1">The sequence shown here is derived from an EMBL/GenBank/DDBJ whole genome shotgun (WGS) entry which is preliminary data.</text>
</comment>
<protein>
    <submittedName>
        <fullName evidence="1">Uncharacterized protein</fullName>
    </submittedName>
</protein>
<evidence type="ECO:0000313" key="1">
    <source>
        <dbReference type="EMBL" id="RBP44411.1"/>
    </source>
</evidence>
<sequence length="93" mass="10251">MPLKIAALRRAVQSVHGCAAEHLQSTLVHEVRDGRTLWSGQVEIFRLTGHETADRAYAWVHKDDAAEHYVSVLNLPPINSASDAVQRVLAKAV</sequence>
<keyword evidence="2" id="KW-1185">Reference proteome</keyword>
<dbReference type="RefSeq" id="WP_113958819.1">
    <property type="nucleotide sequence ID" value="NZ_QNRR01000004.1"/>
</dbReference>
<dbReference type="EMBL" id="QNRR01000004">
    <property type="protein sequence ID" value="RBP44411.1"/>
    <property type="molecule type" value="Genomic_DNA"/>
</dbReference>
<name>A0A366HPG5_9BACT</name>